<reference evidence="1 2" key="1">
    <citation type="submission" date="2023-12" db="EMBL/GenBank/DDBJ databases">
        <title>A high-quality genome assembly for Dillenia turbinata (Dilleniales).</title>
        <authorList>
            <person name="Chanderbali A."/>
        </authorList>
    </citation>
    <scope>NUCLEOTIDE SEQUENCE [LARGE SCALE GENOMIC DNA]</scope>
    <source>
        <strain evidence="1">LSX21</strain>
        <tissue evidence="1">Leaf</tissue>
    </source>
</reference>
<protein>
    <submittedName>
        <fullName evidence="1">Uncharacterized protein</fullName>
    </submittedName>
</protein>
<sequence>MRTENDDDDEYLKLKLKFRVSSLFLPLPVLFTAVRRGSVGGVGFRFSSNFLLEDSQETLLKKQFWIKTLLKFAAIDIGEQQSKQEVEQILEGNFRVEGRYRSISSVRGSNAIYNDIQARTSSGRIPFRLRSPKFYRAWLDARRVLQDWSRKKRFQPEIMSELVDLVKGPLDRHNGVVGDPRFDVLCARIVKYYSLKRFQRKLIVSIFGFGKSTSAKHHYHTNQKAELHLHDYEAEYQFYHDLVERPQLHMDFEKLGVRLSPLNIGRSTSKEAMQVGTEQDRPFRTSLYEAAVFSMWLKGRHEACYKFSPYRINQLDVPAEVLKNASQNFTSMVVHIPFPSGKKGMLSQTLLHNRRLL</sequence>
<name>A0AAN8V148_9MAGN</name>
<evidence type="ECO:0000313" key="2">
    <source>
        <dbReference type="Proteomes" id="UP001370490"/>
    </source>
</evidence>
<proteinExistence type="predicted"/>
<dbReference type="PANTHER" id="PTHR46779">
    <property type="entry name" value="BETA-1,6-GALACTOSYLTRANSFERASE GALT29A"/>
    <property type="match status" value="1"/>
</dbReference>
<dbReference type="PANTHER" id="PTHR46779:SF1">
    <property type="entry name" value="BETA-1,6-GALACTOSYLTRANSFERASE GALT29A"/>
    <property type="match status" value="1"/>
</dbReference>
<gene>
    <name evidence="1" type="ORF">RJ641_008307</name>
</gene>
<dbReference type="AlphaFoldDB" id="A0AAN8V148"/>
<organism evidence="1 2">
    <name type="scientific">Dillenia turbinata</name>
    <dbReference type="NCBI Taxonomy" id="194707"/>
    <lineage>
        <taxon>Eukaryota</taxon>
        <taxon>Viridiplantae</taxon>
        <taxon>Streptophyta</taxon>
        <taxon>Embryophyta</taxon>
        <taxon>Tracheophyta</taxon>
        <taxon>Spermatophyta</taxon>
        <taxon>Magnoliopsida</taxon>
        <taxon>eudicotyledons</taxon>
        <taxon>Gunneridae</taxon>
        <taxon>Pentapetalae</taxon>
        <taxon>Dilleniales</taxon>
        <taxon>Dilleniaceae</taxon>
        <taxon>Dillenia</taxon>
    </lineage>
</organism>
<accession>A0AAN8V148</accession>
<keyword evidence="2" id="KW-1185">Reference proteome</keyword>
<dbReference type="EMBL" id="JBAMMX010000015">
    <property type="protein sequence ID" value="KAK6926588.1"/>
    <property type="molecule type" value="Genomic_DNA"/>
</dbReference>
<dbReference type="Proteomes" id="UP001370490">
    <property type="component" value="Unassembled WGS sequence"/>
</dbReference>
<comment type="caution">
    <text evidence="1">The sequence shown here is derived from an EMBL/GenBank/DDBJ whole genome shotgun (WGS) entry which is preliminary data.</text>
</comment>
<evidence type="ECO:0000313" key="1">
    <source>
        <dbReference type="EMBL" id="KAK6926588.1"/>
    </source>
</evidence>